<gene>
    <name evidence="2" type="ORF">PCOR1329_LOCUS68214</name>
</gene>
<feature type="transmembrane region" description="Helical" evidence="1">
    <location>
        <begin position="27"/>
        <end position="48"/>
    </location>
</feature>
<dbReference type="EMBL" id="CAUYUJ010018885">
    <property type="protein sequence ID" value="CAK0887020.1"/>
    <property type="molecule type" value="Genomic_DNA"/>
</dbReference>
<reference evidence="2" key="1">
    <citation type="submission" date="2023-10" db="EMBL/GenBank/DDBJ databases">
        <authorList>
            <person name="Chen Y."/>
            <person name="Shah S."/>
            <person name="Dougan E. K."/>
            <person name="Thang M."/>
            <person name="Chan C."/>
        </authorList>
    </citation>
    <scope>NUCLEOTIDE SEQUENCE [LARGE SCALE GENOMIC DNA]</scope>
</reference>
<comment type="caution">
    <text evidence="2">The sequence shown here is derived from an EMBL/GenBank/DDBJ whole genome shotgun (WGS) entry which is preliminary data.</text>
</comment>
<keyword evidence="1" id="KW-0812">Transmembrane</keyword>
<name>A0ABN9WPK1_9DINO</name>
<organism evidence="2 3">
    <name type="scientific">Prorocentrum cordatum</name>
    <dbReference type="NCBI Taxonomy" id="2364126"/>
    <lineage>
        <taxon>Eukaryota</taxon>
        <taxon>Sar</taxon>
        <taxon>Alveolata</taxon>
        <taxon>Dinophyceae</taxon>
        <taxon>Prorocentrales</taxon>
        <taxon>Prorocentraceae</taxon>
        <taxon>Prorocentrum</taxon>
    </lineage>
</organism>
<evidence type="ECO:0000256" key="1">
    <source>
        <dbReference type="SAM" id="Phobius"/>
    </source>
</evidence>
<keyword evidence="1" id="KW-0472">Membrane</keyword>
<keyword evidence="3" id="KW-1185">Reference proteome</keyword>
<dbReference type="Proteomes" id="UP001189429">
    <property type="component" value="Unassembled WGS sequence"/>
</dbReference>
<keyword evidence="1" id="KW-1133">Transmembrane helix</keyword>
<accession>A0ABN9WPK1</accession>
<sequence length="294" mass="32095">MAEEQTFVTSPQGDFRVQRRRVVGFHLSRWICALFIAVGLVGAGYFVACRLDRAFDRAAIIDSEDRSTFLNTLDDTASTLNYSSRNGSEISREKTEISRLHVPAELMPPFLKYLDPDDPDFSELNRRCLKESYGKTAGPGKGGIRTCSPIRFSVPMSVYTLIDKWDTEACADGPNTSWFSFNVNMSTKQYYNAAAICLEWPNGDPDAKTQLGTCGVEANMVGIVGQGWPVDCKVPPSGQTPPPDDLQLIGGPWCDSCTVCALDPVDIAKSSCYPSARRLGSTDTWSPPVVGGAP</sequence>
<proteinExistence type="predicted"/>
<protein>
    <submittedName>
        <fullName evidence="2">Uncharacterized protein</fullName>
    </submittedName>
</protein>
<evidence type="ECO:0000313" key="2">
    <source>
        <dbReference type="EMBL" id="CAK0887020.1"/>
    </source>
</evidence>
<evidence type="ECO:0000313" key="3">
    <source>
        <dbReference type="Proteomes" id="UP001189429"/>
    </source>
</evidence>